<dbReference type="PANTHER" id="PTHR45626:SF17">
    <property type="entry name" value="HELICASE-LIKE TRANSCRIPTION FACTOR"/>
    <property type="match status" value="1"/>
</dbReference>
<keyword evidence="7" id="KW-0347">Helicase</keyword>
<dbReference type="GO" id="GO:0006281">
    <property type="term" value="P:DNA repair"/>
    <property type="evidence" value="ECO:0007669"/>
    <property type="project" value="TreeGrafter"/>
</dbReference>
<dbReference type="InterPro" id="IPR038718">
    <property type="entry name" value="SNF2-like_sf"/>
</dbReference>
<evidence type="ECO:0000313" key="16">
    <source>
        <dbReference type="Proteomes" id="UP001652660"/>
    </source>
</evidence>
<dbReference type="GO" id="GO:0016818">
    <property type="term" value="F:hydrolase activity, acting on acid anhydrides, in phosphorus-containing anhydrides"/>
    <property type="evidence" value="ECO:0007669"/>
    <property type="project" value="InterPro"/>
</dbReference>
<evidence type="ECO:0000259" key="14">
    <source>
        <dbReference type="PROSITE" id="PS51192"/>
    </source>
</evidence>
<dbReference type="InterPro" id="IPR014001">
    <property type="entry name" value="Helicase_ATP-bd"/>
</dbReference>
<evidence type="ECO:0000256" key="10">
    <source>
        <dbReference type="ARBA" id="ARBA00023242"/>
    </source>
</evidence>
<dbReference type="PROSITE" id="PS51194">
    <property type="entry name" value="HELICASE_CTER"/>
    <property type="match status" value="1"/>
</dbReference>
<evidence type="ECO:0000256" key="3">
    <source>
        <dbReference type="ARBA" id="ARBA00022723"/>
    </source>
</evidence>
<proteinExistence type="inferred from homology"/>
<keyword evidence="3" id="KW-0479">Metal-binding</keyword>
<keyword evidence="9" id="KW-0067">ATP-binding</keyword>
<dbReference type="CDD" id="cd16509">
    <property type="entry name" value="RING-HC_HLTF"/>
    <property type="match status" value="1"/>
</dbReference>
<protein>
    <submittedName>
        <fullName evidence="17">SWI/SNF-related matrix-associated actin-dependent regulator of chromatin subfamily A member 3-like 1</fullName>
    </submittedName>
</protein>
<dbReference type="Pfam" id="PF08797">
    <property type="entry name" value="HIRAN"/>
    <property type="match status" value="1"/>
</dbReference>
<dbReference type="Gene3D" id="3.40.50.300">
    <property type="entry name" value="P-loop containing nucleotide triphosphate hydrolases"/>
    <property type="match status" value="1"/>
</dbReference>
<dbReference type="GO" id="GO:0003676">
    <property type="term" value="F:nucleic acid binding"/>
    <property type="evidence" value="ECO:0007669"/>
    <property type="project" value="InterPro"/>
</dbReference>
<keyword evidence="6" id="KW-0378">Hydrolase</keyword>
<dbReference type="RefSeq" id="XP_027070025.2">
    <property type="nucleotide sequence ID" value="XM_027214224.2"/>
</dbReference>
<feature type="domain" description="Helicase C-terminal" evidence="15">
    <location>
        <begin position="738"/>
        <end position="898"/>
    </location>
</feature>
<dbReference type="Proteomes" id="UP001652660">
    <property type="component" value="Chromosome 6e"/>
</dbReference>
<dbReference type="Gene3D" id="3.40.50.10810">
    <property type="entry name" value="Tandem AAA-ATPase domain"/>
    <property type="match status" value="2"/>
</dbReference>
<accession>A0A6P6SW19</accession>
<dbReference type="SMART" id="SM00910">
    <property type="entry name" value="HIRAN"/>
    <property type="match status" value="1"/>
</dbReference>
<dbReference type="Gene3D" id="3.30.70.2330">
    <property type="match status" value="1"/>
</dbReference>
<keyword evidence="8" id="KW-0862">Zinc</keyword>
<feature type="compositionally biased region" description="Low complexity" evidence="12">
    <location>
        <begin position="46"/>
        <end position="62"/>
    </location>
</feature>
<feature type="domain" description="RING-type" evidence="13">
    <location>
        <begin position="666"/>
        <end position="705"/>
    </location>
</feature>
<feature type="region of interest" description="Disordered" evidence="12">
    <location>
        <begin position="19"/>
        <end position="62"/>
    </location>
</feature>
<dbReference type="InterPro" id="IPR049730">
    <property type="entry name" value="SNF2/RAD54-like_C"/>
</dbReference>
<evidence type="ECO:0000256" key="8">
    <source>
        <dbReference type="ARBA" id="ARBA00022833"/>
    </source>
</evidence>
<dbReference type="GeneID" id="113695208"/>
<feature type="domain" description="Helicase ATP-binding" evidence="14">
    <location>
        <begin position="283"/>
        <end position="519"/>
    </location>
</feature>
<comment type="subcellular location">
    <subcellularLocation>
        <location evidence="1">Nucleus</location>
    </subcellularLocation>
</comment>
<dbReference type="Gene3D" id="3.30.40.10">
    <property type="entry name" value="Zinc/RING finger domain, C3HC4 (zinc finger)"/>
    <property type="match status" value="1"/>
</dbReference>
<evidence type="ECO:0000256" key="1">
    <source>
        <dbReference type="ARBA" id="ARBA00004123"/>
    </source>
</evidence>
<evidence type="ECO:0000256" key="11">
    <source>
        <dbReference type="PROSITE-ProRule" id="PRU00175"/>
    </source>
</evidence>
<reference evidence="17" key="2">
    <citation type="submission" date="2025-08" db="UniProtKB">
        <authorList>
            <consortium name="RefSeq"/>
        </authorList>
    </citation>
    <scope>IDENTIFICATION</scope>
    <source>
        <tissue evidence="17">Leaves</tissue>
    </source>
</reference>
<dbReference type="GO" id="GO:0005524">
    <property type="term" value="F:ATP binding"/>
    <property type="evidence" value="ECO:0007669"/>
    <property type="project" value="UniProtKB-KW"/>
</dbReference>
<dbReference type="InterPro" id="IPR027417">
    <property type="entry name" value="P-loop_NTPase"/>
</dbReference>
<evidence type="ECO:0000256" key="4">
    <source>
        <dbReference type="ARBA" id="ARBA00022741"/>
    </source>
</evidence>
<evidence type="ECO:0000256" key="7">
    <source>
        <dbReference type="ARBA" id="ARBA00022806"/>
    </source>
</evidence>
<organism evidence="16 17">
    <name type="scientific">Coffea arabica</name>
    <name type="common">Arabian coffee</name>
    <dbReference type="NCBI Taxonomy" id="13443"/>
    <lineage>
        <taxon>Eukaryota</taxon>
        <taxon>Viridiplantae</taxon>
        <taxon>Streptophyta</taxon>
        <taxon>Embryophyta</taxon>
        <taxon>Tracheophyta</taxon>
        <taxon>Spermatophyta</taxon>
        <taxon>Magnoliopsida</taxon>
        <taxon>eudicotyledons</taxon>
        <taxon>Gunneridae</taxon>
        <taxon>Pentapetalae</taxon>
        <taxon>asterids</taxon>
        <taxon>lamiids</taxon>
        <taxon>Gentianales</taxon>
        <taxon>Rubiaceae</taxon>
        <taxon>Ixoroideae</taxon>
        <taxon>Gardenieae complex</taxon>
        <taxon>Bertiereae - Coffeeae clade</taxon>
        <taxon>Coffeeae</taxon>
        <taxon>Coffea</taxon>
    </lineage>
</organism>
<dbReference type="SMART" id="SM00487">
    <property type="entry name" value="DEXDc"/>
    <property type="match status" value="1"/>
</dbReference>
<evidence type="ECO:0000259" key="15">
    <source>
        <dbReference type="PROSITE" id="PS51194"/>
    </source>
</evidence>
<dbReference type="Pfam" id="PF00176">
    <property type="entry name" value="SNF2-rel_dom"/>
    <property type="match status" value="1"/>
</dbReference>
<dbReference type="InterPro" id="IPR013083">
    <property type="entry name" value="Znf_RING/FYVE/PHD"/>
</dbReference>
<reference evidence="16" key="1">
    <citation type="journal article" date="2025" name="Foods">
        <title>Unveiling the Microbial Signatures of Arabica Coffee Cherries: Insights into Ripeness Specific Diversity, Functional Traits, and Implications for Quality and Safety.</title>
        <authorList>
            <consortium name="RefSeq"/>
            <person name="Tenea G.N."/>
            <person name="Cifuentes V."/>
            <person name="Reyes P."/>
            <person name="Cevallos-Vallejos M."/>
        </authorList>
    </citation>
    <scope>NUCLEOTIDE SEQUENCE [LARGE SCALE GENOMIC DNA]</scope>
</reference>
<dbReference type="InterPro" id="IPR017907">
    <property type="entry name" value="Znf_RING_CS"/>
</dbReference>
<dbReference type="InterPro" id="IPR001841">
    <property type="entry name" value="Znf_RING"/>
</dbReference>
<keyword evidence="4" id="KW-0547">Nucleotide-binding</keyword>
<evidence type="ECO:0000256" key="6">
    <source>
        <dbReference type="ARBA" id="ARBA00022801"/>
    </source>
</evidence>
<dbReference type="AlphaFoldDB" id="A0A6P6SW19"/>
<dbReference type="Pfam" id="PF13923">
    <property type="entry name" value="zf-C3HC4_2"/>
    <property type="match status" value="1"/>
</dbReference>
<dbReference type="Pfam" id="PF00271">
    <property type="entry name" value="Helicase_C"/>
    <property type="match status" value="1"/>
</dbReference>
<evidence type="ECO:0000256" key="12">
    <source>
        <dbReference type="SAM" id="MobiDB-lite"/>
    </source>
</evidence>
<dbReference type="InterPro" id="IPR050628">
    <property type="entry name" value="SNF2_RAD54_helicase_TF"/>
</dbReference>
<dbReference type="OrthoDB" id="448448at2759"/>
<dbReference type="PROSITE" id="PS51192">
    <property type="entry name" value="HELICASE_ATP_BIND_1"/>
    <property type="match status" value="1"/>
</dbReference>
<evidence type="ECO:0000313" key="17">
    <source>
        <dbReference type="RefSeq" id="XP_027070025.2"/>
    </source>
</evidence>
<dbReference type="SUPFAM" id="SSF57850">
    <property type="entry name" value="RING/U-box"/>
    <property type="match status" value="1"/>
</dbReference>
<dbReference type="GO" id="GO:0004386">
    <property type="term" value="F:helicase activity"/>
    <property type="evidence" value="ECO:0007669"/>
    <property type="project" value="UniProtKB-KW"/>
</dbReference>
<name>A0A6P6SW19_COFAR</name>
<sequence length="908" mass="101078">MTAAIDPVDEFLNLDAWPLSPEEDYSSSGNDSGDQRHSHHRDLPFSQSSISSSSSSSSSSPHSPGESYMVGFLIVNVVGIQYYNGTINGREMVGLVREPLNAYDENAIKVLNTRSVQVGHIERMAAKVLAPMIDSRLIAVEGIVPKASARFNRYKIPCQVHIFARIEAFDAVKSNIAAAGLQLISENNASFALSEAAVVRQRRAGEGEKSVDEIFKLLDEKIGQTRALAALEPPKDVIKSELLLHQKEGLAWLVQRENCLELPPFWEERGGAYVNVLTNYMTDEKPEPLRGGIFADDMGLGKTLTLLSLIAFDKFHGPGPSSVDTGDGDVGKELELKEEEVIVVIDKRSKRQKGSKGTNTQQMRLKTEVVDAGDIKVKSKCSSDPHNSVVSRTTLIVCPPSVFSSWVNQLGEHTIPGRLKVYMYYGERTKDANVLQAYDIVLTTYTTLAAEDPWEDSPVKKIEWRRIILDEAHLIKNINALQSRAVTKLNAKRRWLVTGTPIQNHSFDLFSLMAFLRFEPLSIKNYWNNLIARPLASGDEKGISRLQVLMAAISLRRTKDKALVGLPSKSVETLLVDLSAEERDVYDKMESEARKVITHYISGDTLVRNYSTVLSILVRLRQVCNALALCPPDIRELLPSLEDVKKEPKLLEKMLSVLQEGEDFDCPICISPPRNAVITCCAHIFCQSCILKTIRRSNPSCPLCRHPLSDSDLFQAPPNLSETEDTPESSSFSSKVAVLLQLLSASRDHSPTTKSVVFSQFQKMLLLLEEPLKALGFRLLRLDGSMNAKKRAKVLKEFDVPAPEGPTILLASLKASGVGINLTAASRVYLIEPWWNPAIEEQAMDRIHRIGQKEDVKIVRLIAKETVEERILALQEQKKLLARKAFGRRVPQGQREISKEDLVTLMCL</sequence>
<dbReference type="GO" id="GO:0008270">
    <property type="term" value="F:zinc ion binding"/>
    <property type="evidence" value="ECO:0007669"/>
    <property type="project" value="UniProtKB-KW"/>
</dbReference>
<dbReference type="InterPro" id="IPR000330">
    <property type="entry name" value="SNF2_N"/>
</dbReference>
<dbReference type="SUPFAM" id="SSF52540">
    <property type="entry name" value="P-loop containing nucleoside triphosphate hydrolases"/>
    <property type="match status" value="2"/>
</dbReference>
<dbReference type="GO" id="GO:0005634">
    <property type="term" value="C:nucleus"/>
    <property type="evidence" value="ECO:0007669"/>
    <property type="project" value="UniProtKB-SubCell"/>
</dbReference>
<dbReference type="SMART" id="SM00490">
    <property type="entry name" value="HELICc"/>
    <property type="match status" value="1"/>
</dbReference>
<dbReference type="SMART" id="SM00184">
    <property type="entry name" value="RING"/>
    <property type="match status" value="1"/>
</dbReference>
<comment type="similarity">
    <text evidence="2">Belongs to the SNF2/RAD54 helicase family. RAD16 subfamily.</text>
</comment>
<evidence type="ECO:0000259" key="13">
    <source>
        <dbReference type="PROSITE" id="PS50089"/>
    </source>
</evidence>
<dbReference type="InterPro" id="IPR014905">
    <property type="entry name" value="HIRAN"/>
</dbReference>
<dbReference type="PROSITE" id="PS00518">
    <property type="entry name" value="ZF_RING_1"/>
    <property type="match status" value="1"/>
</dbReference>
<dbReference type="CDD" id="cd18793">
    <property type="entry name" value="SF2_C_SNF"/>
    <property type="match status" value="1"/>
</dbReference>
<keyword evidence="5 11" id="KW-0863">Zinc-finger</keyword>
<keyword evidence="10" id="KW-0539">Nucleus</keyword>
<gene>
    <name evidence="17" type="primary">LOC113695208</name>
</gene>
<dbReference type="PROSITE" id="PS50089">
    <property type="entry name" value="ZF_RING_2"/>
    <property type="match status" value="1"/>
</dbReference>
<dbReference type="PANTHER" id="PTHR45626">
    <property type="entry name" value="TRANSCRIPTION TERMINATION FACTOR 2-RELATED"/>
    <property type="match status" value="1"/>
</dbReference>
<evidence type="ECO:0000256" key="5">
    <source>
        <dbReference type="ARBA" id="ARBA00022771"/>
    </source>
</evidence>
<evidence type="ECO:0000256" key="2">
    <source>
        <dbReference type="ARBA" id="ARBA00008438"/>
    </source>
</evidence>
<keyword evidence="16" id="KW-1185">Reference proteome</keyword>
<dbReference type="GO" id="GO:0008094">
    <property type="term" value="F:ATP-dependent activity, acting on DNA"/>
    <property type="evidence" value="ECO:0007669"/>
    <property type="project" value="TreeGrafter"/>
</dbReference>
<evidence type="ECO:0000256" key="9">
    <source>
        <dbReference type="ARBA" id="ARBA00022840"/>
    </source>
</evidence>
<dbReference type="InterPro" id="IPR001650">
    <property type="entry name" value="Helicase_C-like"/>
</dbReference>